<comment type="caution">
    <text evidence="1">The sequence shown here is derived from an EMBL/GenBank/DDBJ whole genome shotgun (WGS) entry which is preliminary data.</text>
</comment>
<dbReference type="Gene3D" id="3.20.20.80">
    <property type="entry name" value="Glycosidases"/>
    <property type="match status" value="1"/>
</dbReference>
<dbReference type="HOGENOM" id="CLU_2036826_0_0_9"/>
<proteinExistence type="predicted"/>
<name>A0A0E2Q2N8_STRTR</name>
<dbReference type="PATRIC" id="fig|1433289.7.peg.1211"/>
<protein>
    <recommendedName>
        <fullName evidence="3">Pullulanase</fullName>
    </recommendedName>
</protein>
<dbReference type="PANTHER" id="PTHR43002">
    <property type="entry name" value="GLYCOGEN DEBRANCHING ENZYME"/>
    <property type="match status" value="1"/>
</dbReference>
<dbReference type="InterPro" id="IPR017853">
    <property type="entry name" value="GH"/>
</dbReference>
<reference evidence="2" key="1">
    <citation type="submission" date="2013-12" db="EMBL/GenBank/DDBJ databases">
        <title>Genome sequences of Streptococcus thermophilus strains MTH17CL396 and M17PTZA496 isolated from Fontina cheese in Valle d'Aosta region (Italy).</title>
        <authorList>
            <person name="Treu L."/>
            <person name="Giacomini A."/>
            <person name="Corich V."/>
            <person name="Vendramin V."/>
            <person name="Bovo B."/>
        </authorList>
    </citation>
    <scope>NUCLEOTIDE SEQUENCE [LARGE SCALE GENOMIC DNA]</scope>
    <source>
        <strain evidence="2">M17PTZA496</strain>
    </source>
</reference>
<dbReference type="SUPFAM" id="SSF51445">
    <property type="entry name" value="(Trans)glycosidases"/>
    <property type="match status" value="1"/>
</dbReference>
<organism evidence="1 2">
    <name type="scientific">Streptococcus thermophilus M17PTZA496</name>
    <dbReference type="NCBI Taxonomy" id="1433289"/>
    <lineage>
        <taxon>Bacteria</taxon>
        <taxon>Bacillati</taxon>
        <taxon>Bacillota</taxon>
        <taxon>Bacilli</taxon>
        <taxon>Lactobacillales</taxon>
        <taxon>Streptococcaceae</taxon>
        <taxon>Streptococcus</taxon>
    </lineage>
</organism>
<evidence type="ECO:0008006" key="3">
    <source>
        <dbReference type="Google" id="ProtNLM"/>
    </source>
</evidence>
<accession>A0A0E2Q2N8</accession>
<evidence type="ECO:0000313" key="2">
    <source>
        <dbReference type="Proteomes" id="UP000024559"/>
    </source>
</evidence>
<sequence>MSRRVLVDSIAYLTKEYKVDGFHFDMMGDHDAESIEKAYLAASALNPNLIMLGEGWVTYAGDENSPVQPADQSWMKNTDTVAVFSDDIRNILKSGYPNEGTPAFITGGKRDINKVFDNIKA</sequence>
<evidence type="ECO:0000313" key="1">
    <source>
        <dbReference type="EMBL" id="ETW89559.1"/>
    </source>
</evidence>
<dbReference type="Proteomes" id="UP000024559">
    <property type="component" value="Chromosome"/>
</dbReference>
<dbReference type="EMBL" id="AZJT01000046">
    <property type="protein sequence ID" value="ETW89559.1"/>
    <property type="molecule type" value="Genomic_DNA"/>
</dbReference>
<gene>
    <name evidence="1" type="ORF">X841_05910</name>
</gene>
<dbReference type="AlphaFoldDB" id="A0A0E2Q2N8"/>